<gene>
    <name evidence="1" type="ORF">Pfra01_001754600</name>
</gene>
<evidence type="ECO:0000313" key="1">
    <source>
        <dbReference type="EMBL" id="GMF46996.1"/>
    </source>
</evidence>
<organism evidence="1 2">
    <name type="scientific">Phytophthora fragariaefolia</name>
    <dbReference type="NCBI Taxonomy" id="1490495"/>
    <lineage>
        <taxon>Eukaryota</taxon>
        <taxon>Sar</taxon>
        <taxon>Stramenopiles</taxon>
        <taxon>Oomycota</taxon>
        <taxon>Peronosporomycetes</taxon>
        <taxon>Peronosporales</taxon>
        <taxon>Peronosporaceae</taxon>
        <taxon>Phytophthora</taxon>
    </lineage>
</organism>
<reference evidence="1" key="1">
    <citation type="submission" date="2023-04" db="EMBL/GenBank/DDBJ databases">
        <title>Phytophthora fragariaefolia NBRC 109709.</title>
        <authorList>
            <person name="Ichikawa N."/>
            <person name="Sato H."/>
            <person name="Tonouchi N."/>
        </authorList>
    </citation>
    <scope>NUCLEOTIDE SEQUENCE</scope>
    <source>
        <strain evidence="1">NBRC 109709</strain>
    </source>
</reference>
<name>A0A9W7D1F0_9STRA</name>
<dbReference type="Proteomes" id="UP001165121">
    <property type="component" value="Unassembled WGS sequence"/>
</dbReference>
<sequence length="104" mass="11772">MHPEHYDLFGNHAGSRLDLRKQLSHYKVLPLQLEVSRATVRVWMIRVECVLDRCLDSKTDVFCTVDNSNLGGNFSSPLDEHAASEMYETPVAGIGVRTVVWRSV</sequence>
<accession>A0A9W7D1F0</accession>
<keyword evidence="2" id="KW-1185">Reference proteome</keyword>
<evidence type="ECO:0000313" key="2">
    <source>
        <dbReference type="Proteomes" id="UP001165121"/>
    </source>
</evidence>
<dbReference type="EMBL" id="BSXT01002064">
    <property type="protein sequence ID" value="GMF46996.1"/>
    <property type="molecule type" value="Genomic_DNA"/>
</dbReference>
<comment type="caution">
    <text evidence="1">The sequence shown here is derived from an EMBL/GenBank/DDBJ whole genome shotgun (WGS) entry which is preliminary data.</text>
</comment>
<protein>
    <submittedName>
        <fullName evidence="1">Unnamed protein product</fullName>
    </submittedName>
</protein>
<dbReference type="AlphaFoldDB" id="A0A9W7D1F0"/>
<proteinExistence type="predicted"/>